<dbReference type="Proteomes" id="UP000008141">
    <property type="component" value="Unassembled WGS sequence"/>
</dbReference>
<feature type="compositionally biased region" description="Gly residues" evidence="1">
    <location>
        <begin position="487"/>
        <end position="511"/>
    </location>
</feature>
<gene>
    <name evidence="3" type="ORF">CHLNCDRAFT_138805</name>
</gene>
<dbReference type="SUPFAM" id="SSF103657">
    <property type="entry name" value="BAR/IMD domain-like"/>
    <property type="match status" value="1"/>
</dbReference>
<dbReference type="PROSITE" id="PS50003">
    <property type="entry name" value="PH_DOMAIN"/>
    <property type="match status" value="1"/>
</dbReference>
<dbReference type="PANTHER" id="PTHR31941:SF1">
    <property type="entry name" value="CYTOSKELETAL SIGNALING PROTEIN SLM1"/>
    <property type="match status" value="1"/>
</dbReference>
<dbReference type="EMBL" id="GL433856">
    <property type="protein sequence ID" value="EFN52373.1"/>
    <property type="molecule type" value="Genomic_DNA"/>
</dbReference>
<sequence>MRQARVAAQRLSELRTGPKPGSGGSEALSPLGSDYSDGPRRLVADPDSPTSRLLERAAQRSLASSASAKNTPEKFSYMKDIARNPELARAARRALSSSPDVAGSGAGGGAAGRGPGGGGGGGSLQPLQSAPELDSLTAVVDQLDRDAEQESRINQQMASVMLGRLQSGRSAAERALGVMQACAAAEAAYARAMASVAKLSLCSDADGPSLRAALEQFSDLPGMLSACHSSMSERLHEAIRSLQALVNDLRAACEEVGSGASRAKREVDGSRQGLKAALRSHQDACQAFEQAAAQRQRPGGRGRGVESDPWLTEGCLVEQQVRLQRAQHVERQYLGKSFQRVGELERRRAGAVQKTLSSFVGIYRAEVVPVQGIAGQLQALLGEVDAEADLEAFTETAASSVHRRQPRAQRLLPRPARTAEALSVRQRETVDQICSELLGSAEIVRQGAMERWDSSVSCWQRGHLVLTQAGFLHCFAPDSAAAKAAGGTSGANGGAGSSSGGANGASRGGSPGQVSWGGAKSWAPPVESLNLSRCSFEQGEAPVFRIIESGGGGLASFALFAARQRTMTLKAGGIEECMDWAIAVREAIAACVG</sequence>
<accession>E1ZNS8</accession>
<keyword evidence="4" id="KW-1185">Reference proteome</keyword>
<feature type="compositionally biased region" description="Gly residues" evidence="1">
    <location>
        <begin position="104"/>
        <end position="123"/>
    </location>
</feature>
<dbReference type="InterPro" id="IPR027267">
    <property type="entry name" value="AH/BAR_dom_sf"/>
</dbReference>
<dbReference type="PANTHER" id="PTHR31941">
    <property type="entry name" value="CYTOSKELETAL SIGNALING PROTEIN SLM1"/>
    <property type="match status" value="1"/>
</dbReference>
<dbReference type="Gene3D" id="1.20.1270.60">
    <property type="entry name" value="Arfaptin homology (AH) domain/BAR domain"/>
    <property type="match status" value="1"/>
</dbReference>
<dbReference type="InParanoid" id="E1ZNS8"/>
<dbReference type="SUPFAM" id="SSF50729">
    <property type="entry name" value="PH domain-like"/>
    <property type="match status" value="1"/>
</dbReference>
<dbReference type="Pfam" id="PF20400">
    <property type="entry name" value="BAR_4"/>
    <property type="match status" value="1"/>
</dbReference>
<dbReference type="STRING" id="554065.E1ZNS8"/>
<proteinExistence type="predicted"/>
<dbReference type="GeneID" id="17351969"/>
<feature type="compositionally biased region" description="Low complexity" evidence="1">
    <location>
        <begin position="59"/>
        <end position="68"/>
    </location>
</feature>
<dbReference type="InterPro" id="IPR011993">
    <property type="entry name" value="PH-like_dom_sf"/>
</dbReference>
<dbReference type="OMA" id="WAIAIRE"/>
<feature type="domain" description="PH" evidence="2">
    <location>
        <begin position="442"/>
        <end position="589"/>
    </location>
</feature>
<evidence type="ECO:0000313" key="3">
    <source>
        <dbReference type="EMBL" id="EFN52373.1"/>
    </source>
</evidence>
<organism evidence="4">
    <name type="scientific">Chlorella variabilis</name>
    <name type="common">Green alga</name>
    <dbReference type="NCBI Taxonomy" id="554065"/>
    <lineage>
        <taxon>Eukaryota</taxon>
        <taxon>Viridiplantae</taxon>
        <taxon>Chlorophyta</taxon>
        <taxon>core chlorophytes</taxon>
        <taxon>Trebouxiophyceae</taxon>
        <taxon>Chlorellales</taxon>
        <taxon>Chlorellaceae</taxon>
        <taxon>Chlorella clade</taxon>
        <taxon>Chlorella</taxon>
    </lineage>
</organism>
<dbReference type="AlphaFoldDB" id="E1ZNS8"/>
<feature type="region of interest" description="Disordered" evidence="1">
    <location>
        <begin position="483"/>
        <end position="518"/>
    </location>
</feature>
<dbReference type="OrthoDB" id="512557at2759"/>
<dbReference type="KEGG" id="cvr:CHLNCDRAFT_138805"/>
<feature type="region of interest" description="Disordered" evidence="1">
    <location>
        <begin position="1"/>
        <end position="128"/>
    </location>
</feature>
<reference evidence="3 4" key="1">
    <citation type="journal article" date="2010" name="Plant Cell">
        <title>The Chlorella variabilis NC64A genome reveals adaptation to photosymbiosis, coevolution with viruses, and cryptic sex.</title>
        <authorList>
            <person name="Blanc G."/>
            <person name="Duncan G."/>
            <person name="Agarkova I."/>
            <person name="Borodovsky M."/>
            <person name="Gurnon J."/>
            <person name="Kuo A."/>
            <person name="Lindquist E."/>
            <person name="Lucas S."/>
            <person name="Pangilinan J."/>
            <person name="Polle J."/>
            <person name="Salamov A."/>
            <person name="Terry A."/>
            <person name="Yamada T."/>
            <person name="Dunigan D.D."/>
            <person name="Grigoriev I.V."/>
            <person name="Claverie J.M."/>
            <person name="Van Etten J.L."/>
        </authorList>
    </citation>
    <scope>NUCLEOTIDE SEQUENCE [LARGE SCALE GENOMIC DNA]</scope>
    <source>
        <strain evidence="3 4">NC64A</strain>
    </source>
</reference>
<dbReference type="Gene3D" id="2.30.29.30">
    <property type="entry name" value="Pleckstrin-homology domain (PH domain)/Phosphotyrosine-binding domain (PTB)"/>
    <property type="match status" value="1"/>
</dbReference>
<evidence type="ECO:0000313" key="4">
    <source>
        <dbReference type="Proteomes" id="UP000008141"/>
    </source>
</evidence>
<name>E1ZNS8_CHLVA</name>
<dbReference type="InterPro" id="IPR001849">
    <property type="entry name" value="PH_domain"/>
</dbReference>
<dbReference type="SMART" id="SM00233">
    <property type="entry name" value="PH"/>
    <property type="match status" value="1"/>
</dbReference>
<dbReference type="RefSeq" id="XP_005844475.1">
    <property type="nucleotide sequence ID" value="XM_005844413.1"/>
</dbReference>
<evidence type="ECO:0000256" key="1">
    <source>
        <dbReference type="SAM" id="MobiDB-lite"/>
    </source>
</evidence>
<evidence type="ECO:0000259" key="2">
    <source>
        <dbReference type="PROSITE" id="PS50003"/>
    </source>
</evidence>
<protein>
    <recommendedName>
        <fullName evidence="2">PH domain-containing protein</fullName>
    </recommendedName>
</protein>
<dbReference type="InterPro" id="IPR046868">
    <property type="entry name" value="BAR_4"/>
</dbReference>